<keyword evidence="1" id="KW-0378">Hydrolase</keyword>
<reference evidence="1 2" key="1">
    <citation type="submission" date="2015-10" db="EMBL/GenBank/DDBJ databases">
        <title>Genomic differences between typical nodule nitrogen-fixing rhizobial strains and those coming from bean seeds.</title>
        <authorList>
            <person name="Peralta H."/>
            <person name="Aguilar-Vera A."/>
            <person name="Diaz R."/>
            <person name="Mora Y."/>
            <person name="Martinez-Batallar G."/>
            <person name="Salazar E."/>
            <person name="Vargas-Lagunas C."/>
            <person name="Encarnacion S."/>
            <person name="Girard L."/>
            <person name="Mora J."/>
        </authorList>
    </citation>
    <scope>NUCLEOTIDE SEQUENCE [LARGE SCALE GENOMIC DNA]</scope>
    <source>
        <strain evidence="1 2">CFNEI 73</strain>
        <plasmid evidence="1 2">C</plasmid>
    </source>
</reference>
<dbReference type="EMBL" id="CP013110">
    <property type="protein sequence ID" value="APG95076.1"/>
    <property type="molecule type" value="Genomic_DNA"/>
</dbReference>
<dbReference type="SMART" id="SM00797">
    <property type="entry name" value="AHS2"/>
    <property type="match status" value="1"/>
</dbReference>
<keyword evidence="1" id="KW-0614">Plasmid</keyword>
<dbReference type="PANTHER" id="PTHR43309">
    <property type="entry name" value="5-OXOPROLINASE SUBUNIT C"/>
    <property type="match status" value="1"/>
</dbReference>
<sequence>MIEVLQTGPLNTVQDLGRFGFRNAGVTSSGAMDRLALAVGNLLVGNDEGEAALEVQTFPFRLRFDRDTTVAITGADCDARLDGRRLPPWWALAVSAGQVVELATPRHSARAYLSFAGGIEVEPVMGSRSTSLRGGFGGLDGRFLAANDRLGVRPAGACVVPPGGFGAMPPETALADHFPASEDGTLLVRAIPAGEYALFGGEAERFWSQTWKISSQSDRTGYRLSGEPIKLVSPVELRSHGVVPGVVQMPPSGEAIVQMSDANTAGGYPKIAGVIDIDLWRLGQARIGSRLRFVRSSVAEALAVERAVETYLGDIRRTVPMLAEALAAMSRR</sequence>
<dbReference type="Pfam" id="PF02626">
    <property type="entry name" value="CT_A_B"/>
    <property type="match status" value="1"/>
</dbReference>
<dbReference type="AlphaFoldDB" id="A0A1L3LYG2"/>
<dbReference type="GO" id="GO:0004039">
    <property type="term" value="F:allophanate hydrolase activity"/>
    <property type="evidence" value="ECO:0007669"/>
    <property type="project" value="UniProtKB-EC"/>
</dbReference>
<dbReference type="InterPro" id="IPR052708">
    <property type="entry name" value="PxpC"/>
</dbReference>
<dbReference type="Gene3D" id="2.40.100.10">
    <property type="entry name" value="Cyclophilin-like"/>
    <property type="match status" value="1"/>
</dbReference>
<name>A0A1L3LYG2_9HYPH</name>
<keyword evidence="2" id="KW-1185">Reference proteome</keyword>
<protein>
    <submittedName>
        <fullName evidence="1">Allophanate hydrolase subunit 2</fullName>
        <ecNumber evidence="1">3.5.1.54</ecNumber>
    </submittedName>
</protein>
<gene>
    <name evidence="1" type="ORF">SAMCFNEI73_pC1370</name>
</gene>
<dbReference type="InterPro" id="IPR003778">
    <property type="entry name" value="CT_A_B"/>
</dbReference>
<accession>A0A1L3LYG2</accession>
<dbReference type="Proteomes" id="UP000182306">
    <property type="component" value="Plasmid C"/>
</dbReference>
<evidence type="ECO:0000313" key="2">
    <source>
        <dbReference type="Proteomes" id="UP000182306"/>
    </source>
</evidence>
<dbReference type="RefSeq" id="WP_064254714.1">
    <property type="nucleotide sequence ID" value="NZ_CP013110.1"/>
</dbReference>
<dbReference type="SUPFAM" id="SSF50891">
    <property type="entry name" value="Cyclophilin-like"/>
    <property type="match status" value="1"/>
</dbReference>
<organism evidence="1 2">
    <name type="scientific">Sinorhizobium americanum</name>
    <dbReference type="NCBI Taxonomy" id="194963"/>
    <lineage>
        <taxon>Bacteria</taxon>
        <taxon>Pseudomonadati</taxon>
        <taxon>Pseudomonadota</taxon>
        <taxon>Alphaproteobacteria</taxon>
        <taxon>Hyphomicrobiales</taxon>
        <taxon>Rhizobiaceae</taxon>
        <taxon>Sinorhizobium/Ensifer group</taxon>
        <taxon>Sinorhizobium</taxon>
    </lineage>
</organism>
<proteinExistence type="predicted"/>
<dbReference type="PANTHER" id="PTHR43309:SF3">
    <property type="entry name" value="5-OXOPROLINASE SUBUNIT C"/>
    <property type="match status" value="1"/>
</dbReference>
<evidence type="ECO:0000313" key="1">
    <source>
        <dbReference type="EMBL" id="APG95076.1"/>
    </source>
</evidence>
<dbReference type="OrthoDB" id="9768696at2"/>
<geneLocation type="plasmid" evidence="1 2">
    <name>C</name>
</geneLocation>
<dbReference type="KEGG" id="same:SAMCFNEI73_pC1370"/>
<dbReference type="NCBIfam" id="TIGR00724">
    <property type="entry name" value="urea_amlyse_rel"/>
    <property type="match status" value="1"/>
</dbReference>
<dbReference type="EC" id="3.5.1.54" evidence="1"/>
<dbReference type="InterPro" id="IPR029000">
    <property type="entry name" value="Cyclophilin-like_dom_sf"/>
</dbReference>